<protein>
    <submittedName>
        <fullName evidence="1">Uncharacterized protein</fullName>
    </submittedName>
</protein>
<organism evidence="1 2">
    <name type="scientific">Manihot esculenta</name>
    <name type="common">Cassava</name>
    <name type="synonym">Jatropha manihot</name>
    <dbReference type="NCBI Taxonomy" id="3983"/>
    <lineage>
        <taxon>Eukaryota</taxon>
        <taxon>Viridiplantae</taxon>
        <taxon>Streptophyta</taxon>
        <taxon>Embryophyta</taxon>
        <taxon>Tracheophyta</taxon>
        <taxon>Spermatophyta</taxon>
        <taxon>Magnoliopsida</taxon>
        <taxon>eudicotyledons</taxon>
        <taxon>Gunneridae</taxon>
        <taxon>Pentapetalae</taxon>
        <taxon>rosids</taxon>
        <taxon>fabids</taxon>
        <taxon>Malpighiales</taxon>
        <taxon>Euphorbiaceae</taxon>
        <taxon>Crotonoideae</taxon>
        <taxon>Manihoteae</taxon>
        <taxon>Manihot</taxon>
    </lineage>
</organism>
<reference evidence="2" key="1">
    <citation type="journal article" date="2016" name="Nat. Biotechnol.">
        <title>Sequencing wild and cultivated cassava and related species reveals extensive interspecific hybridization and genetic diversity.</title>
        <authorList>
            <person name="Bredeson J.V."/>
            <person name="Lyons J.B."/>
            <person name="Prochnik S.E."/>
            <person name="Wu G.A."/>
            <person name="Ha C.M."/>
            <person name="Edsinger-Gonzales E."/>
            <person name="Grimwood J."/>
            <person name="Schmutz J."/>
            <person name="Rabbi I.Y."/>
            <person name="Egesi C."/>
            <person name="Nauluvula P."/>
            <person name="Lebot V."/>
            <person name="Ndunguru J."/>
            <person name="Mkamilo G."/>
            <person name="Bart R.S."/>
            <person name="Setter T.L."/>
            <person name="Gleadow R.M."/>
            <person name="Kulakow P."/>
            <person name="Ferguson M.E."/>
            <person name="Rounsley S."/>
            <person name="Rokhsar D.S."/>
        </authorList>
    </citation>
    <scope>NUCLEOTIDE SEQUENCE [LARGE SCALE GENOMIC DNA]</scope>
    <source>
        <strain evidence="2">cv. AM560-2</strain>
    </source>
</reference>
<proteinExistence type="predicted"/>
<sequence length="360" mass="40292">MLSHIHKQERNMANKYFPWLLLGQFLVLATTIQAKIPALIVFGDSSVDAGNNNYIPTIARSNFEPYGRDFQGGRATGRFSNGRIATDFISEAIGLKPTIPAYLDPAYNISDFAVGVTFASAATGYDNATSDVLSVIPFWKQLEFYKDYQRRLRDYLGEAKASQTISEALHLISIGTNDFLENYYAIPGRSAEYNISKYEDFLAGIAEGFVMKLYALGARKISLGGLPPMGCMPLERTRNIMNGHDCEERYNTVAFEFNGKLSNLVANLNKELPGIKLIFSNPYYILLHIIRNPSSYGIEVTSMACCGTGMFEMGYACDRNSPFTCTDADKYVFWDAFHPTQKINQIVANYVVKRALIKFD</sequence>
<evidence type="ECO:0000313" key="2">
    <source>
        <dbReference type="Proteomes" id="UP000091857"/>
    </source>
</evidence>
<gene>
    <name evidence="1" type="ORF">MANES_12G056702v8</name>
</gene>
<keyword evidence="2" id="KW-1185">Reference proteome</keyword>
<comment type="caution">
    <text evidence="1">The sequence shown here is derived from an EMBL/GenBank/DDBJ whole genome shotgun (WGS) entry which is preliminary data.</text>
</comment>
<dbReference type="EMBL" id="CM004398">
    <property type="protein sequence ID" value="KAG8642100.1"/>
    <property type="molecule type" value="Genomic_DNA"/>
</dbReference>
<accession>A0ACB7GPC9</accession>
<dbReference type="Proteomes" id="UP000091857">
    <property type="component" value="Chromosome 12"/>
</dbReference>
<name>A0ACB7GPC9_MANES</name>
<evidence type="ECO:0000313" key="1">
    <source>
        <dbReference type="EMBL" id="KAG8642100.1"/>
    </source>
</evidence>